<evidence type="ECO:0000313" key="2">
    <source>
        <dbReference type="Proteomes" id="UP000287033"/>
    </source>
</evidence>
<sequence>MIEAGEGDYALKVAGRLLEFFANKFDISYPLTKM</sequence>
<protein>
    <submittedName>
        <fullName evidence="1">Uncharacterized protein</fullName>
    </submittedName>
</protein>
<evidence type="ECO:0000313" key="1">
    <source>
        <dbReference type="EMBL" id="GCC47034.1"/>
    </source>
</evidence>
<dbReference type="Proteomes" id="UP000287033">
    <property type="component" value="Unassembled WGS sequence"/>
</dbReference>
<gene>
    <name evidence="1" type="ORF">chiPu_0031369</name>
</gene>
<proteinExistence type="predicted"/>
<reference evidence="1 2" key="1">
    <citation type="journal article" date="2018" name="Nat. Ecol. Evol.">
        <title>Shark genomes provide insights into elasmobranch evolution and the origin of vertebrates.</title>
        <authorList>
            <person name="Hara Y"/>
            <person name="Yamaguchi K"/>
            <person name="Onimaru K"/>
            <person name="Kadota M"/>
            <person name="Koyanagi M"/>
            <person name="Keeley SD"/>
            <person name="Tatsumi K"/>
            <person name="Tanaka K"/>
            <person name="Motone F"/>
            <person name="Kageyama Y"/>
            <person name="Nozu R"/>
            <person name="Adachi N"/>
            <person name="Nishimura O"/>
            <person name="Nakagawa R"/>
            <person name="Tanegashima C"/>
            <person name="Kiyatake I"/>
            <person name="Matsumoto R"/>
            <person name="Murakumo K"/>
            <person name="Nishida K"/>
            <person name="Terakita A"/>
            <person name="Kuratani S"/>
            <person name="Sato K"/>
            <person name="Hyodo S Kuraku.S."/>
        </authorList>
    </citation>
    <scope>NUCLEOTIDE SEQUENCE [LARGE SCALE GENOMIC DNA]</scope>
</reference>
<organism evidence="1 2">
    <name type="scientific">Chiloscyllium punctatum</name>
    <name type="common">Brownbanded bambooshark</name>
    <name type="synonym">Hemiscyllium punctatum</name>
    <dbReference type="NCBI Taxonomy" id="137246"/>
    <lineage>
        <taxon>Eukaryota</taxon>
        <taxon>Metazoa</taxon>
        <taxon>Chordata</taxon>
        <taxon>Craniata</taxon>
        <taxon>Vertebrata</taxon>
        <taxon>Chondrichthyes</taxon>
        <taxon>Elasmobranchii</taxon>
        <taxon>Galeomorphii</taxon>
        <taxon>Galeoidea</taxon>
        <taxon>Orectolobiformes</taxon>
        <taxon>Hemiscylliidae</taxon>
        <taxon>Chiloscyllium</taxon>
    </lineage>
</organism>
<dbReference type="Gene3D" id="3.30.2010.30">
    <property type="match status" value="1"/>
</dbReference>
<dbReference type="EMBL" id="BEZZ01208094">
    <property type="protein sequence ID" value="GCC47034.1"/>
    <property type="molecule type" value="Genomic_DNA"/>
</dbReference>
<name>A0A401TWL5_CHIPU</name>
<dbReference type="AlphaFoldDB" id="A0A401TWL5"/>
<comment type="caution">
    <text evidence="1">The sequence shown here is derived from an EMBL/GenBank/DDBJ whole genome shotgun (WGS) entry which is preliminary data.</text>
</comment>
<feature type="non-terminal residue" evidence="1">
    <location>
        <position position="34"/>
    </location>
</feature>
<accession>A0A401TWL5</accession>
<keyword evidence="2" id="KW-1185">Reference proteome</keyword>